<dbReference type="PANTHER" id="PTHR23122">
    <property type="entry name" value="MEMBRANE-ASSOCIATED GUANYLATE KINASE MAGUK"/>
    <property type="match status" value="1"/>
</dbReference>
<dbReference type="Proteomes" id="UP000595437">
    <property type="component" value="Chromosome 2"/>
</dbReference>
<dbReference type="InterPro" id="IPR008144">
    <property type="entry name" value="Guanylate_kin-like_dom"/>
</dbReference>
<proteinExistence type="predicted"/>
<feature type="domain" description="Guanylate kinase-like" evidence="1">
    <location>
        <begin position="1"/>
        <end position="87"/>
    </location>
</feature>
<evidence type="ECO:0000313" key="3">
    <source>
        <dbReference type="Proteomes" id="UP000595437"/>
    </source>
</evidence>
<evidence type="ECO:0000313" key="2">
    <source>
        <dbReference type="EMBL" id="QQP57276.1"/>
    </source>
</evidence>
<name>A0A7T8QW56_CALRO</name>
<evidence type="ECO:0000259" key="1">
    <source>
        <dbReference type="PROSITE" id="PS50052"/>
    </source>
</evidence>
<dbReference type="AlphaFoldDB" id="A0A7T8QW56"/>
<gene>
    <name evidence="2" type="ORF">FKW44_002203</name>
</gene>
<dbReference type="InterPro" id="IPR050716">
    <property type="entry name" value="MAGUK"/>
</dbReference>
<dbReference type="SUPFAM" id="SSF52540">
    <property type="entry name" value="P-loop containing nucleoside triphosphate hydrolases"/>
    <property type="match status" value="1"/>
</dbReference>
<dbReference type="OrthoDB" id="439127at2759"/>
<dbReference type="Gene3D" id="3.40.50.300">
    <property type="entry name" value="P-loop containing nucleotide triphosphate hydrolases"/>
    <property type="match status" value="1"/>
</dbReference>
<dbReference type="InterPro" id="IPR027417">
    <property type="entry name" value="P-loop_NTPase"/>
</dbReference>
<reference evidence="3" key="1">
    <citation type="submission" date="2021-01" db="EMBL/GenBank/DDBJ databases">
        <title>Caligus Genome Assembly.</title>
        <authorList>
            <person name="Gallardo-Escarate C."/>
        </authorList>
    </citation>
    <scope>NUCLEOTIDE SEQUENCE [LARGE SCALE GENOMIC DNA]</scope>
</reference>
<keyword evidence="3" id="KW-1185">Reference proteome</keyword>
<accession>A0A7T8QW56</accession>
<organism evidence="2 3">
    <name type="scientific">Caligus rogercresseyi</name>
    <name type="common">Sea louse</name>
    <dbReference type="NCBI Taxonomy" id="217165"/>
    <lineage>
        <taxon>Eukaryota</taxon>
        <taxon>Metazoa</taxon>
        <taxon>Ecdysozoa</taxon>
        <taxon>Arthropoda</taxon>
        <taxon>Crustacea</taxon>
        <taxon>Multicrustacea</taxon>
        <taxon>Hexanauplia</taxon>
        <taxon>Copepoda</taxon>
        <taxon>Siphonostomatoida</taxon>
        <taxon>Caligidae</taxon>
        <taxon>Caligus</taxon>
    </lineage>
</organism>
<dbReference type="EMBL" id="CP045891">
    <property type="protein sequence ID" value="QQP57276.1"/>
    <property type="molecule type" value="Genomic_DNA"/>
</dbReference>
<sequence length="102" mass="12074">MLRTAELKPFIIYIMAPPFERLKESRHQAYARSTFDETSSRAFTDEEFVSMIRLGEKIESNYGHWIDLTIVNEDLNEAFEQLVKAIRRLDQDAHWVPVSWVQ</sequence>
<dbReference type="PROSITE" id="PS50052">
    <property type="entry name" value="GUANYLATE_KINASE_2"/>
    <property type="match status" value="1"/>
</dbReference>
<protein>
    <recommendedName>
        <fullName evidence="1">Guanylate kinase-like domain-containing protein</fullName>
    </recommendedName>
</protein>